<keyword evidence="3" id="KW-1185">Reference proteome</keyword>
<sequence length="184" mass="20765">MRDPQELRAIAHPIRLRLLDELFLSGPATATELSDRVGQSPANCSWHLRQLARYGYVEEADGGVGRRRPWRAVFRGRAWGGPDESVALSRAGDAATEVLFTREFDQLRRWQQTRRDEPAEWRDAGFVDQTIGWLTAPELAELAEELYPLLMRYADRVADSASRPPGARPVRFVAWGVPVPPTDS</sequence>
<feature type="domain" description="HTH arsR-type" evidence="1">
    <location>
        <begin position="5"/>
        <end position="100"/>
    </location>
</feature>
<dbReference type="InterPro" id="IPR011991">
    <property type="entry name" value="ArsR-like_HTH"/>
</dbReference>
<gene>
    <name evidence="2" type="ORF">GCM10010201_09520</name>
</gene>
<dbReference type="Proteomes" id="UP001499978">
    <property type="component" value="Unassembled WGS sequence"/>
</dbReference>
<evidence type="ECO:0000313" key="2">
    <source>
        <dbReference type="EMBL" id="GAA2515307.1"/>
    </source>
</evidence>
<comment type="caution">
    <text evidence="2">The sequence shown here is derived from an EMBL/GenBank/DDBJ whole genome shotgun (WGS) entry which is preliminary data.</text>
</comment>
<protein>
    <submittedName>
        <fullName evidence="2">Helix-turn-helix domain-containing protein</fullName>
    </submittedName>
</protein>
<evidence type="ECO:0000313" key="3">
    <source>
        <dbReference type="Proteomes" id="UP001499978"/>
    </source>
</evidence>
<dbReference type="Pfam" id="PF12840">
    <property type="entry name" value="HTH_20"/>
    <property type="match status" value="1"/>
</dbReference>
<dbReference type="Gene3D" id="1.10.10.10">
    <property type="entry name" value="Winged helix-like DNA-binding domain superfamily/Winged helix DNA-binding domain"/>
    <property type="match status" value="1"/>
</dbReference>
<dbReference type="SMART" id="SM00418">
    <property type="entry name" value="HTH_ARSR"/>
    <property type="match status" value="1"/>
</dbReference>
<name>A0ABN3N6E0_9ACTN</name>
<dbReference type="CDD" id="cd00090">
    <property type="entry name" value="HTH_ARSR"/>
    <property type="match status" value="1"/>
</dbReference>
<proteinExistence type="predicted"/>
<evidence type="ECO:0000259" key="1">
    <source>
        <dbReference type="SMART" id="SM00418"/>
    </source>
</evidence>
<accession>A0ABN3N6E0</accession>
<dbReference type="InterPro" id="IPR036388">
    <property type="entry name" value="WH-like_DNA-bd_sf"/>
</dbReference>
<organism evidence="2 3">
    <name type="scientific">Pilimelia columellifera subsp. columellifera</name>
    <dbReference type="NCBI Taxonomy" id="706583"/>
    <lineage>
        <taxon>Bacteria</taxon>
        <taxon>Bacillati</taxon>
        <taxon>Actinomycetota</taxon>
        <taxon>Actinomycetes</taxon>
        <taxon>Micromonosporales</taxon>
        <taxon>Micromonosporaceae</taxon>
        <taxon>Pilimelia</taxon>
    </lineage>
</organism>
<dbReference type="InterPro" id="IPR001845">
    <property type="entry name" value="HTH_ArsR_DNA-bd_dom"/>
</dbReference>
<dbReference type="SUPFAM" id="SSF46785">
    <property type="entry name" value="Winged helix' DNA-binding domain"/>
    <property type="match status" value="1"/>
</dbReference>
<dbReference type="EMBL" id="BAAARY010000003">
    <property type="protein sequence ID" value="GAA2515307.1"/>
    <property type="molecule type" value="Genomic_DNA"/>
</dbReference>
<reference evidence="2 3" key="1">
    <citation type="journal article" date="2019" name="Int. J. Syst. Evol. Microbiol.">
        <title>The Global Catalogue of Microorganisms (GCM) 10K type strain sequencing project: providing services to taxonomists for standard genome sequencing and annotation.</title>
        <authorList>
            <consortium name="The Broad Institute Genomics Platform"/>
            <consortium name="The Broad Institute Genome Sequencing Center for Infectious Disease"/>
            <person name="Wu L."/>
            <person name="Ma J."/>
        </authorList>
    </citation>
    <scope>NUCLEOTIDE SEQUENCE [LARGE SCALE GENOMIC DNA]</scope>
    <source>
        <strain evidence="2 3">JCM 3367</strain>
    </source>
</reference>
<dbReference type="InterPro" id="IPR036390">
    <property type="entry name" value="WH_DNA-bd_sf"/>
</dbReference>